<name>A0ABR0ABS4_9CRUS</name>
<evidence type="ECO:0000313" key="2">
    <source>
        <dbReference type="EMBL" id="KAK4022586.1"/>
    </source>
</evidence>
<evidence type="ECO:0000256" key="1">
    <source>
        <dbReference type="SAM" id="Phobius"/>
    </source>
</evidence>
<reference evidence="2 3" key="1">
    <citation type="journal article" date="2023" name="Nucleic Acids Res.">
        <title>The hologenome of Daphnia magna reveals possible DNA methylation and microbiome-mediated evolution of the host genome.</title>
        <authorList>
            <person name="Chaturvedi A."/>
            <person name="Li X."/>
            <person name="Dhandapani V."/>
            <person name="Marshall H."/>
            <person name="Kissane S."/>
            <person name="Cuenca-Cambronero M."/>
            <person name="Asole G."/>
            <person name="Calvet F."/>
            <person name="Ruiz-Romero M."/>
            <person name="Marangio P."/>
            <person name="Guigo R."/>
            <person name="Rago D."/>
            <person name="Mirbahai L."/>
            <person name="Eastwood N."/>
            <person name="Colbourne J.K."/>
            <person name="Zhou J."/>
            <person name="Mallon E."/>
            <person name="Orsini L."/>
        </authorList>
    </citation>
    <scope>NUCLEOTIDE SEQUENCE [LARGE SCALE GENOMIC DNA]</scope>
    <source>
        <strain evidence="2">LRV0_1</strain>
    </source>
</reference>
<sequence length="81" mass="8931">MAPVLVLAFSFSGVFENAVRSTAKAAAQEKLKSSILQLEVALLILGAVLLILPSRQKTTTLTKKRKKDKINLDVPYHHKKC</sequence>
<gene>
    <name evidence="2" type="ORF">OUZ56_008045</name>
</gene>
<evidence type="ECO:0000313" key="3">
    <source>
        <dbReference type="Proteomes" id="UP001234178"/>
    </source>
</evidence>
<keyword evidence="1" id="KW-0812">Transmembrane</keyword>
<comment type="caution">
    <text evidence="2">The sequence shown here is derived from an EMBL/GenBank/DDBJ whole genome shotgun (WGS) entry which is preliminary data.</text>
</comment>
<protein>
    <submittedName>
        <fullName evidence="2">Uncharacterized protein</fullName>
    </submittedName>
</protein>
<keyword evidence="3" id="KW-1185">Reference proteome</keyword>
<organism evidence="2 3">
    <name type="scientific">Daphnia magna</name>
    <dbReference type="NCBI Taxonomy" id="35525"/>
    <lineage>
        <taxon>Eukaryota</taxon>
        <taxon>Metazoa</taxon>
        <taxon>Ecdysozoa</taxon>
        <taxon>Arthropoda</taxon>
        <taxon>Crustacea</taxon>
        <taxon>Branchiopoda</taxon>
        <taxon>Diplostraca</taxon>
        <taxon>Cladocera</taxon>
        <taxon>Anomopoda</taxon>
        <taxon>Daphniidae</taxon>
        <taxon>Daphnia</taxon>
    </lineage>
</organism>
<keyword evidence="1" id="KW-0472">Membrane</keyword>
<dbReference type="EMBL" id="JAOYFB010000037">
    <property type="protein sequence ID" value="KAK4022586.1"/>
    <property type="molecule type" value="Genomic_DNA"/>
</dbReference>
<dbReference type="Proteomes" id="UP001234178">
    <property type="component" value="Unassembled WGS sequence"/>
</dbReference>
<feature type="transmembrane region" description="Helical" evidence="1">
    <location>
        <begin position="35"/>
        <end position="54"/>
    </location>
</feature>
<keyword evidence="1" id="KW-1133">Transmembrane helix</keyword>
<proteinExistence type="predicted"/>
<accession>A0ABR0ABS4</accession>